<dbReference type="PANTHER" id="PTHR43861">
    <property type="entry name" value="TRANS-ACONITATE 2-METHYLTRANSFERASE-RELATED"/>
    <property type="match status" value="1"/>
</dbReference>
<gene>
    <name evidence="1" type="ORF">SHTP_0904</name>
</gene>
<name>A0A1B4XZJ2_MYCUL</name>
<dbReference type="EMBL" id="AP017624">
    <property type="protein sequence ID" value="BAV40231.1"/>
    <property type="molecule type" value="Genomic_DNA"/>
</dbReference>
<reference evidence="1 2" key="1">
    <citation type="submission" date="2016-08" db="EMBL/GenBank/DDBJ databases">
        <title>Complete genome sequence of Mycobacterium shinshuense, a subspecies of M. ulcerans.</title>
        <authorList>
            <person name="Yoshida M."/>
            <person name="Ogura Y."/>
            <person name="Hayashi T."/>
            <person name="Hoshino Y."/>
        </authorList>
    </citation>
    <scope>NUCLEOTIDE SEQUENCE [LARGE SCALE GENOMIC DNA]</scope>
    <source>
        <strain evidence="2">ATCC 33728</strain>
    </source>
</reference>
<dbReference type="AlphaFoldDB" id="A0A1B4XZJ2"/>
<evidence type="ECO:0000313" key="1">
    <source>
        <dbReference type="EMBL" id="BAV40231.1"/>
    </source>
</evidence>
<proteinExistence type="predicted"/>
<protein>
    <recommendedName>
        <fullName evidence="3">Methyltransferase domain protein</fullName>
    </recommendedName>
</protein>
<organism evidence="1 2">
    <name type="scientific">Mycobacterium ulcerans subsp. shinshuense</name>
    <dbReference type="NCBI Taxonomy" id="1124626"/>
    <lineage>
        <taxon>Bacteria</taxon>
        <taxon>Bacillati</taxon>
        <taxon>Actinomycetota</taxon>
        <taxon>Actinomycetes</taxon>
        <taxon>Mycobacteriales</taxon>
        <taxon>Mycobacteriaceae</taxon>
        <taxon>Mycobacterium</taxon>
        <taxon>Mycobacterium ulcerans group</taxon>
    </lineage>
</organism>
<dbReference type="Proteomes" id="UP000218067">
    <property type="component" value="Chromosome"/>
</dbReference>
<dbReference type="CDD" id="cd02440">
    <property type="entry name" value="AdoMet_MTases"/>
    <property type="match status" value="1"/>
</dbReference>
<evidence type="ECO:0008006" key="3">
    <source>
        <dbReference type="Google" id="ProtNLM"/>
    </source>
</evidence>
<evidence type="ECO:0000313" key="2">
    <source>
        <dbReference type="Proteomes" id="UP000218067"/>
    </source>
</evidence>
<dbReference type="SUPFAM" id="SSF53335">
    <property type="entry name" value="S-adenosyl-L-methionine-dependent methyltransferases"/>
    <property type="match status" value="1"/>
</dbReference>
<dbReference type="InterPro" id="IPR029063">
    <property type="entry name" value="SAM-dependent_MTases_sf"/>
</dbReference>
<dbReference type="Pfam" id="PF13489">
    <property type="entry name" value="Methyltransf_23"/>
    <property type="match status" value="1"/>
</dbReference>
<dbReference type="Gene3D" id="3.40.50.150">
    <property type="entry name" value="Vaccinia Virus protein VP39"/>
    <property type="match status" value="1"/>
</dbReference>
<dbReference type="RefSeq" id="WP_096369919.1">
    <property type="nucleotide sequence ID" value="NZ_AP017635.1"/>
</dbReference>
<sequence>MSSRTDLKTVDSWSDEVALCSSVIKSLGGPLEILEAGCGLEWLINLDGIDYRLTGIDLNADALQRRVEKVGDLDEAILGDLTVKGTIPPGRYDVIYSSFVLEHIHDAEAALALMLDGLKPGGPLLLRIPDRDAVYGWTTRHTPFSAHLAYYRYFVGYPDAGKPGHPPFRTYHAPVISRHGIRAFCDNHECTIVEEREHTYYVRGKGLRVRIVRAYAKALWALSFGVLAWRHNNLTYVIRKAEPVKSANAVHRAAGFGQSSTTPTG</sequence>
<accession>A0A1B4XZJ2</accession>